<feature type="non-terminal residue" evidence="1">
    <location>
        <position position="45"/>
    </location>
</feature>
<reference evidence="1" key="1">
    <citation type="journal article" date="2014" name="Front. Microbiol.">
        <title>High frequency of phylogenetically diverse reductive dehalogenase-homologous genes in deep subseafloor sedimentary metagenomes.</title>
        <authorList>
            <person name="Kawai M."/>
            <person name="Futagami T."/>
            <person name="Toyoda A."/>
            <person name="Takaki Y."/>
            <person name="Nishi S."/>
            <person name="Hori S."/>
            <person name="Arai W."/>
            <person name="Tsubouchi T."/>
            <person name="Morono Y."/>
            <person name="Uchiyama I."/>
            <person name="Ito T."/>
            <person name="Fujiyama A."/>
            <person name="Inagaki F."/>
            <person name="Takami H."/>
        </authorList>
    </citation>
    <scope>NUCLEOTIDE SEQUENCE</scope>
    <source>
        <strain evidence="1">Expedition CK06-06</strain>
    </source>
</reference>
<dbReference type="AlphaFoldDB" id="X1JH96"/>
<sequence length="45" mass="4801">VVPVPVVVDPITHAVGINTLTPRVGFELDAWGANVSFTRVEENKG</sequence>
<comment type="caution">
    <text evidence="1">The sequence shown here is derived from an EMBL/GenBank/DDBJ whole genome shotgun (WGS) entry which is preliminary data.</text>
</comment>
<evidence type="ECO:0000313" key="1">
    <source>
        <dbReference type="EMBL" id="GAH93392.1"/>
    </source>
</evidence>
<dbReference type="EMBL" id="BARU01049447">
    <property type="protein sequence ID" value="GAH93392.1"/>
    <property type="molecule type" value="Genomic_DNA"/>
</dbReference>
<proteinExistence type="predicted"/>
<gene>
    <name evidence="1" type="ORF">S03H2_72785</name>
</gene>
<protein>
    <submittedName>
        <fullName evidence="1">Uncharacterized protein</fullName>
    </submittedName>
</protein>
<accession>X1JH96</accession>
<feature type="non-terminal residue" evidence="1">
    <location>
        <position position="1"/>
    </location>
</feature>
<organism evidence="1">
    <name type="scientific">marine sediment metagenome</name>
    <dbReference type="NCBI Taxonomy" id="412755"/>
    <lineage>
        <taxon>unclassified sequences</taxon>
        <taxon>metagenomes</taxon>
        <taxon>ecological metagenomes</taxon>
    </lineage>
</organism>
<name>X1JH96_9ZZZZ</name>